<gene>
    <name evidence="2" type="ORF">P4O66_021720</name>
</gene>
<evidence type="ECO:0000259" key="1">
    <source>
        <dbReference type="PROSITE" id="PS50878"/>
    </source>
</evidence>
<evidence type="ECO:0000313" key="3">
    <source>
        <dbReference type="Proteomes" id="UP001239994"/>
    </source>
</evidence>
<dbReference type="PANTHER" id="PTHR47027">
    <property type="entry name" value="REVERSE TRANSCRIPTASE DOMAIN-CONTAINING PROTEIN"/>
    <property type="match status" value="1"/>
</dbReference>
<feature type="non-terminal residue" evidence="2">
    <location>
        <position position="1"/>
    </location>
</feature>
<evidence type="ECO:0000313" key="2">
    <source>
        <dbReference type="EMBL" id="KAK1803205.1"/>
    </source>
</evidence>
<dbReference type="Proteomes" id="UP001239994">
    <property type="component" value="Unassembled WGS sequence"/>
</dbReference>
<dbReference type="InterPro" id="IPR000477">
    <property type="entry name" value="RT_dom"/>
</dbReference>
<sequence length="367" mass="41234">YGIPQRFVNIFQNLYISSSCCVRTDDGYTDFFNIETGDKQGCILSPILFLLTVDYVMKKVMMSPVTEIPWTNGSHLTDLDFADDIALLGTTKPALQSMTTCLEGEAEKVGLRINTDKTKVMRVNRQTKGQITIGQQTVEDIDEFTYLGSIVSNNDGGSEADVRCRIGKAAGVFQRLRRIWSSTTINTGIKMGLYSTIVIPTTIYASETWRNTKRIAQKLNVFHQRCVRRILGISYKDRITNEEVLQWSGLQKLEEIVTECRMCLAGHLLSLPDKRISKAAVHWTLTGGKRKQGRPKTTWRSTFITDLKTIDIRSLDEARDAAAIGERLLPNAPRSAGGTKGSSPLSCFVRQTESFVQKVFKYDLLHE</sequence>
<keyword evidence="3" id="KW-1185">Reference proteome</keyword>
<proteinExistence type="predicted"/>
<accession>A0AAD9E136</accession>
<dbReference type="PANTHER" id="PTHR47027:SF25">
    <property type="entry name" value="REVERSE TRANSCRIPTASE DOMAIN-CONTAINING PROTEIN"/>
    <property type="match status" value="1"/>
</dbReference>
<dbReference type="PROSITE" id="PS50878">
    <property type="entry name" value="RT_POL"/>
    <property type="match status" value="1"/>
</dbReference>
<dbReference type="AlphaFoldDB" id="A0AAD9E136"/>
<protein>
    <recommendedName>
        <fullName evidence="1">Reverse transcriptase domain-containing protein</fullName>
    </recommendedName>
</protein>
<name>A0AAD9E136_9TELE</name>
<feature type="non-terminal residue" evidence="2">
    <location>
        <position position="367"/>
    </location>
</feature>
<organism evidence="2 3">
    <name type="scientific">Electrophorus voltai</name>
    <dbReference type="NCBI Taxonomy" id="2609070"/>
    <lineage>
        <taxon>Eukaryota</taxon>
        <taxon>Metazoa</taxon>
        <taxon>Chordata</taxon>
        <taxon>Craniata</taxon>
        <taxon>Vertebrata</taxon>
        <taxon>Euteleostomi</taxon>
        <taxon>Actinopterygii</taxon>
        <taxon>Neopterygii</taxon>
        <taxon>Teleostei</taxon>
        <taxon>Ostariophysi</taxon>
        <taxon>Gymnotiformes</taxon>
        <taxon>Gymnotoidei</taxon>
        <taxon>Gymnotidae</taxon>
        <taxon>Electrophorus</taxon>
    </lineage>
</organism>
<reference evidence="2" key="1">
    <citation type="submission" date="2023-03" db="EMBL/GenBank/DDBJ databases">
        <title>Electrophorus voltai genome.</title>
        <authorList>
            <person name="Bian C."/>
        </authorList>
    </citation>
    <scope>NUCLEOTIDE SEQUENCE</scope>
    <source>
        <strain evidence="2">CB-2022</strain>
        <tissue evidence="2">Muscle</tissue>
    </source>
</reference>
<comment type="caution">
    <text evidence="2">The sequence shown here is derived from an EMBL/GenBank/DDBJ whole genome shotgun (WGS) entry which is preliminary data.</text>
</comment>
<dbReference type="EMBL" id="JAROKS010000006">
    <property type="protein sequence ID" value="KAK1803205.1"/>
    <property type="molecule type" value="Genomic_DNA"/>
</dbReference>
<dbReference type="Pfam" id="PF00078">
    <property type="entry name" value="RVT_1"/>
    <property type="match status" value="1"/>
</dbReference>
<feature type="domain" description="Reverse transcriptase" evidence="1">
    <location>
        <begin position="1"/>
        <end position="151"/>
    </location>
</feature>